<protein>
    <recommendedName>
        <fullName evidence="2">histidine kinase</fullName>
        <ecNumber evidence="2">2.7.13.3</ecNumber>
    </recommendedName>
</protein>
<dbReference type="PANTHER" id="PTHR43065">
    <property type="entry name" value="SENSOR HISTIDINE KINASE"/>
    <property type="match status" value="1"/>
</dbReference>
<dbReference type="PRINTS" id="PR00344">
    <property type="entry name" value="BCTRLSENSOR"/>
</dbReference>
<proteinExistence type="predicted"/>
<dbReference type="SMART" id="SM00387">
    <property type="entry name" value="HATPase_c"/>
    <property type="match status" value="1"/>
</dbReference>
<dbReference type="RefSeq" id="WP_133289117.1">
    <property type="nucleotide sequence ID" value="NZ_SMSJ01000014.1"/>
</dbReference>
<evidence type="ECO:0000259" key="11">
    <source>
        <dbReference type="PROSITE" id="PS50110"/>
    </source>
</evidence>
<dbReference type="NCBIfam" id="TIGR00229">
    <property type="entry name" value="sensory_box"/>
    <property type="match status" value="2"/>
</dbReference>
<evidence type="ECO:0000256" key="6">
    <source>
        <dbReference type="ARBA" id="ARBA00022777"/>
    </source>
</evidence>
<evidence type="ECO:0000259" key="12">
    <source>
        <dbReference type="PROSITE" id="PS50112"/>
    </source>
</evidence>
<accession>A0A4R5QHY5</accession>
<keyword evidence="7" id="KW-0067">ATP-binding</keyword>
<dbReference type="SMART" id="SM00448">
    <property type="entry name" value="REC"/>
    <property type="match status" value="1"/>
</dbReference>
<dbReference type="Pfam" id="PF02518">
    <property type="entry name" value="HATPase_c"/>
    <property type="match status" value="1"/>
</dbReference>
<feature type="domain" description="Response regulatory" evidence="11">
    <location>
        <begin position="539"/>
        <end position="655"/>
    </location>
</feature>
<evidence type="ECO:0000313" key="14">
    <source>
        <dbReference type="EMBL" id="TDH62177.1"/>
    </source>
</evidence>
<dbReference type="Gene3D" id="3.30.565.10">
    <property type="entry name" value="Histidine kinase-like ATPase, C-terminal domain"/>
    <property type="match status" value="1"/>
</dbReference>
<dbReference type="PROSITE" id="PS50113">
    <property type="entry name" value="PAC"/>
    <property type="match status" value="1"/>
</dbReference>
<dbReference type="InterPro" id="IPR000014">
    <property type="entry name" value="PAS"/>
</dbReference>
<feature type="domain" description="PAS" evidence="12">
    <location>
        <begin position="153"/>
        <end position="225"/>
    </location>
</feature>
<dbReference type="Pfam" id="PF00512">
    <property type="entry name" value="HisKA"/>
    <property type="match status" value="1"/>
</dbReference>
<gene>
    <name evidence="14" type="ORF">E2C06_13475</name>
</gene>
<dbReference type="SUPFAM" id="SSF47384">
    <property type="entry name" value="Homodimeric domain of signal transducing histidine kinase"/>
    <property type="match status" value="1"/>
</dbReference>
<dbReference type="InterPro" id="IPR011006">
    <property type="entry name" value="CheY-like_superfamily"/>
</dbReference>
<dbReference type="InterPro" id="IPR013656">
    <property type="entry name" value="PAS_4"/>
</dbReference>
<dbReference type="InterPro" id="IPR005467">
    <property type="entry name" value="His_kinase_dom"/>
</dbReference>
<feature type="domain" description="PAC" evidence="13">
    <location>
        <begin position="232"/>
        <end position="282"/>
    </location>
</feature>
<dbReference type="InterPro" id="IPR035965">
    <property type="entry name" value="PAS-like_dom_sf"/>
</dbReference>
<dbReference type="Pfam" id="PF00072">
    <property type="entry name" value="Response_reg"/>
    <property type="match status" value="1"/>
</dbReference>
<dbReference type="InterPro" id="IPR000700">
    <property type="entry name" value="PAS-assoc_C"/>
</dbReference>
<dbReference type="InterPro" id="IPR004358">
    <property type="entry name" value="Sig_transdc_His_kin-like_C"/>
</dbReference>
<comment type="caution">
    <text evidence="14">The sequence shown here is derived from an EMBL/GenBank/DDBJ whole genome shotgun (WGS) entry which is preliminary data.</text>
</comment>
<dbReference type="InterPro" id="IPR036097">
    <property type="entry name" value="HisK_dim/P_sf"/>
</dbReference>
<dbReference type="SUPFAM" id="SSF55785">
    <property type="entry name" value="PYP-like sensor domain (PAS domain)"/>
    <property type="match status" value="2"/>
</dbReference>
<dbReference type="Proteomes" id="UP000295096">
    <property type="component" value="Unassembled WGS sequence"/>
</dbReference>
<dbReference type="Gene3D" id="3.30.450.20">
    <property type="entry name" value="PAS domain"/>
    <property type="match status" value="2"/>
</dbReference>
<dbReference type="EMBL" id="SMSJ01000014">
    <property type="protein sequence ID" value="TDH62177.1"/>
    <property type="molecule type" value="Genomic_DNA"/>
</dbReference>
<dbReference type="PROSITE" id="PS50109">
    <property type="entry name" value="HIS_KIN"/>
    <property type="match status" value="1"/>
</dbReference>
<dbReference type="InterPro" id="IPR013767">
    <property type="entry name" value="PAS_fold"/>
</dbReference>
<evidence type="ECO:0000256" key="7">
    <source>
        <dbReference type="ARBA" id="ARBA00022840"/>
    </source>
</evidence>
<dbReference type="SUPFAM" id="SSF52172">
    <property type="entry name" value="CheY-like"/>
    <property type="match status" value="1"/>
</dbReference>
<dbReference type="CDD" id="cd00156">
    <property type="entry name" value="REC"/>
    <property type="match status" value="1"/>
</dbReference>
<dbReference type="Pfam" id="PF00989">
    <property type="entry name" value="PAS"/>
    <property type="match status" value="1"/>
</dbReference>
<dbReference type="PROSITE" id="PS50110">
    <property type="entry name" value="RESPONSE_REGULATORY"/>
    <property type="match status" value="1"/>
</dbReference>
<feature type="domain" description="Histidine kinase" evidence="10">
    <location>
        <begin position="302"/>
        <end position="515"/>
    </location>
</feature>
<dbReference type="OrthoDB" id="9795133at2"/>
<evidence type="ECO:0000256" key="9">
    <source>
        <dbReference type="PROSITE-ProRule" id="PRU00169"/>
    </source>
</evidence>
<dbReference type="InterPro" id="IPR036890">
    <property type="entry name" value="HATPase_C_sf"/>
</dbReference>
<dbReference type="SMART" id="SM00388">
    <property type="entry name" value="HisKA"/>
    <property type="match status" value="1"/>
</dbReference>
<dbReference type="PROSITE" id="PS50112">
    <property type="entry name" value="PAS"/>
    <property type="match status" value="2"/>
</dbReference>
<comment type="catalytic activity">
    <reaction evidence="1">
        <text>ATP + protein L-histidine = ADP + protein N-phospho-L-histidine.</text>
        <dbReference type="EC" id="2.7.13.3"/>
    </reaction>
</comment>
<dbReference type="CDD" id="cd00082">
    <property type="entry name" value="HisKA"/>
    <property type="match status" value="1"/>
</dbReference>
<dbReference type="InterPro" id="IPR003661">
    <property type="entry name" value="HisK_dim/P_dom"/>
</dbReference>
<dbReference type="Gene3D" id="3.40.50.2300">
    <property type="match status" value="1"/>
</dbReference>
<keyword evidence="5" id="KW-0547">Nucleotide-binding</keyword>
<dbReference type="CDD" id="cd00130">
    <property type="entry name" value="PAS"/>
    <property type="match status" value="1"/>
</dbReference>
<dbReference type="SMART" id="SM00091">
    <property type="entry name" value="PAS"/>
    <property type="match status" value="2"/>
</dbReference>
<feature type="modified residue" description="4-aspartylphosphate" evidence="9">
    <location>
        <position position="588"/>
    </location>
</feature>
<dbReference type="EC" id="2.7.13.3" evidence="2"/>
<keyword evidence="4" id="KW-0808">Transferase</keyword>
<keyword evidence="3 9" id="KW-0597">Phosphoprotein</keyword>
<evidence type="ECO:0000256" key="3">
    <source>
        <dbReference type="ARBA" id="ARBA00022553"/>
    </source>
</evidence>
<evidence type="ECO:0000256" key="4">
    <source>
        <dbReference type="ARBA" id="ARBA00022679"/>
    </source>
</evidence>
<keyword evidence="8" id="KW-0902">Two-component regulatory system</keyword>
<keyword evidence="6" id="KW-0418">Kinase</keyword>
<dbReference type="GO" id="GO:0000155">
    <property type="term" value="F:phosphorelay sensor kinase activity"/>
    <property type="evidence" value="ECO:0007669"/>
    <property type="project" value="InterPro"/>
</dbReference>
<name>A0A4R5QHY5_9PROT</name>
<organism evidence="14 15">
    <name type="scientific">Dankookia rubra</name>
    <dbReference type="NCBI Taxonomy" id="1442381"/>
    <lineage>
        <taxon>Bacteria</taxon>
        <taxon>Pseudomonadati</taxon>
        <taxon>Pseudomonadota</taxon>
        <taxon>Alphaproteobacteria</taxon>
        <taxon>Acetobacterales</taxon>
        <taxon>Roseomonadaceae</taxon>
        <taxon>Dankookia</taxon>
    </lineage>
</organism>
<reference evidence="14 15" key="1">
    <citation type="journal article" date="2016" name="J. Microbiol.">
        <title>Dankookia rubra gen. nov., sp. nov., an alphaproteobacterium isolated from sediment of a shallow stream.</title>
        <authorList>
            <person name="Kim W.H."/>
            <person name="Kim D.H."/>
            <person name="Kang K."/>
            <person name="Ahn T.Y."/>
        </authorList>
    </citation>
    <scope>NUCLEOTIDE SEQUENCE [LARGE SCALE GENOMIC DNA]</scope>
    <source>
        <strain evidence="14 15">JCM30602</strain>
    </source>
</reference>
<dbReference type="GO" id="GO:0005524">
    <property type="term" value="F:ATP binding"/>
    <property type="evidence" value="ECO:0007669"/>
    <property type="project" value="UniProtKB-KW"/>
</dbReference>
<evidence type="ECO:0000259" key="10">
    <source>
        <dbReference type="PROSITE" id="PS50109"/>
    </source>
</evidence>
<dbReference type="SUPFAM" id="SSF55874">
    <property type="entry name" value="ATPase domain of HSP90 chaperone/DNA topoisomerase II/histidine kinase"/>
    <property type="match status" value="1"/>
</dbReference>
<dbReference type="Pfam" id="PF08448">
    <property type="entry name" value="PAS_4"/>
    <property type="match status" value="1"/>
</dbReference>
<feature type="domain" description="PAS" evidence="12">
    <location>
        <begin position="14"/>
        <end position="68"/>
    </location>
</feature>
<dbReference type="Gene3D" id="1.10.287.130">
    <property type="match status" value="1"/>
</dbReference>
<dbReference type="InterPro" id="IPR003594">
    <property type="entry name" value="HATPase_dom"/>
</dbReference>
<evidence type="ECO:0000259" key="13">
    <source>
        <dbReference type="PROSITE" id="PS50113"/>
    </source>
</evidence>
<dbReference type="PANTHER" id="PTHR43065:SF42">
    <property type="entry name" value="TWO-COMPONENT SENSOR PPRA"/>
    <property type="match status" value="1"/>
</dbReference>
<dbReference type="GO" id="GO:0006355">
    <property type="term" value="P:regulation of DNA-templated transcription"/>
    <property type="evidence" value="ECO:0007669"/>
    <property type="project" value="InterPro"/>
</dbReference>
<keyword evidence="15" id="KW-1185">Reference proteome</keyword>
<evidence type="ECO:0000313" key="15">
    <source>
        <dbReference type="Proteomes" id="UP000295096"/>
    </source>
</evidence>
<evidence type="ECO:0000256" key="1">
    <source>
        <dbReference type="ARBA" id="ARBA00000085"/>
    </source>
</evidence>
<dbReference type="InterPro" id="IPR001789">
    <property type="entry name" value="Sig_transdc_resp-reg_receiver"/>
</dbReference>
<dbReference type="AlphaFoldDB" id="A0A4R5QHY5"/>
<evidence type="ECO:0000256" key="5">
    <source>
        <dbReference type="ARBA" id="ARBA00022741"/>
    </source>
</evidence>
<evidence type="ECO:0000256" key="8">
    <source>
        <dbReference type="ARBA" id="ARBA00023012"/>
    </source>
</evidence>
<sequence length="657" mass="72020">MNVPPHLAPCLEVGEAQFRAVLDAIPARVALLDRERRHCYANREYAAFVNRRPEELLGHTVPELLGEEAYARLAHLYAQLKPCGDKALAGEAARWEGWMHDTVRDVPCFVQRYYVPYRGTSGRVDGYFVFTRDLTALKQSEQQLAAQLEALRRSEALNTAITASALDCVIVIDEAGLVVDFNPAAEQIFGYQRADTIGRSIADLIVPPAMRTRHAKGLDRYLKTGESRMLGRRVELEAMRADGSIFSAELAITEVRLPERRLFTAYLRDLTEARAAAAEIQRQREALQQSEKLAAFGSLLAGVAHELNNPLSIVLGSALILQEQMEAEMPAIAERAERIRVAADRCARIVRSFLAMARQQAAVRRPLQASKIIDDALQLLAYQLRSSGIAVTRDVPAELPPLLGDADQMQQVMANLLTNSRQALEQCAEPRYIHIAARMADDAIEVTISDNGPGIPADVQGRIFDPFFTTKPVGAGTGIGLAVSRGIAEAHGGSLGLRDEAEGGACFVLRLPRAPAEDVTAAERRARRVEAGEAQPVRRALVVDDEPDLAGMLAEVLRPLGYRCDLAATGAEAQRLLTDRDYDIILCDLRMPDIDGGTLYAWMEGVRPHLCARTIFVTGDTLGQATSGVLARSDRPVIEKPFLPETVRQLVLAMQTG</sequence>
<evidence type="ECO:0000256" key="2">
    <source>
        <dbReference type="ARBA" id="ARBA00012438"/>
    </source>
</evidence>